<gene>
    <name evidence="6" type="ORF">PVAP13_5NG075100</name>
</gene>
<evidence type="ECO:0000256" key="2">
    <source>
        <dbReference type="ARBA" id="ARBA00022884"/>
    </source>
</evidence>
<evidence type="ECO:0000256" key="1">
    <source>
        <dbReference type="ARBA" id="ARBA00004123"/>
    </source>
</evidence>
<keyword evidence="7" id="KW-1185">Reference proteome</keyword>
<sequence>MSGERRRWRAAAAARRQSGPSNRSDGGSGAAGRPYHVRRTAAMEGSGGGAAAEGAGAGFEWDADSQLYHHASTGFYHDPVAGWYYSSRDGQYYIYENGSYMPLTTDLGNEPTSKYPYDEASQDVWEISSGLEQPTPDDENERVGPPSEWMEETLINLYLSGYSNREVIAESSLGNTHINEEDRNETTGDKLSNLTSGSASASLNDASSQQVENERETKNSTDVDESLGEGKLYRLRNPGRKYLASLSAYDSSNPTKDWGFPDIYANPDINLNKQSTAQYQSEVADESSIEGGISTANGKEQKTKVYRDRAAERRNLHRGLGIGPGQKQSNIISSDEYEGIDDIDSMGTASVDMNFRSSGLHSAKRIMENMGWKEGEGLGKSRRGIVELIQPLINKHGTGLGWNQTR</sequence>
<dbReference type="GO" id="GO:0000398">
    <property type="term" value="P:mRNA splicing, via spliceosome"/>
    <property type="evidence" value="ECO:0007669"/>
    <property type="project" value="TreeGrafter"/>
</dbReference>
<feature type="region of interest" description="Disordered" evidence="4">
    <location>
        <begin position="1"/>
        <end position="53"/>
    </location>
</feature>
<comment type="subcellular location">
    <subcellularLocation>
        <location evidence="1">Nucleus</location>
    </subcellularLocation>
</comment>
<feature type="domain" description="G-patch" evidence="5">
    <location>
        <begin position="359"/>
        <end position="405"/>
    </location>
</feature>
<dbReference type="SMART" id="SM00443">
    <property type="entry name" value="G_patch"/>
    <property type="match status" value="1"/>
</dbReference>
<accession>A0A8T0RPH9</accession>
<keyword evidence="2" id="KW-0694">RNA-binding</keyword>
<evidence type="ECO:0000256" key="3">
    <source>
        <dbReference type="ARBA" id="ARBA00023242"/>
    </source>
</evidence>
<feature type="compositionally biased region" description="Basic and acidic residues" evidence="4">
    <location>
        <begin position="178"/>
        <end position="188"/>
    </location>
</feature>
<feature type="compositionally biased region" description="Polar residues" evidence="4">
    <location>
        <begin position="189"/>
        <end position="211"/>
    </location>
</feature>
<proteinExistence type="predicted"/>
<dbReference type="Pfam" id="PF17780">
    <property type="entry name" value="OCRE"/>
    <property type="match status" value="1"/>
</dbReference>
<dbReference type="PROSITE" id="PS50174">
    <property type="entry name" value="G_PATCH"/>
    <property type="match status" value="1"/>
</dbReference>
<evidence type="ECO:0000313" key="6">
    <source>
        <dbReference type="EMBL" id="KAG2586748.1"/>
    </source>
</evidence>
<protein>
    <recommendedName>
        <fullName evidence="5">G-patch domain-containing protein</fullName>
    </recommendedName>
</protein>
<dbReference type="InterPro" id="IPR041591">
    <property type="entry name" value="OCRE"/>
</dbReference>
<dbReference type="Proteomes" id="UP000823388">
    <property type="component" value="Chromosome 5N"/>
</dbReference>
<keyword evidence="3" id="KW-0539">Nucleus</keyword>
<feature type="region of interest" description="Disordered" evidence="4">
    <location>
        <begin position="173"/>
        <end position="226"/>
    </location>
</feature>
<dbReference type="GO" id="GO:0005634">
    <property type="term" value="C:nucleus"/>
    <property type="evidence" value="ECO:0007669"/>
    <property type="project" value="UniProtKB-SubCell"/>
</dbReference>
<organism evidence="6 7">
    <name type="scientific">Panicum virgatum</name>
    <name type="common">Blackwell switchgrass</name>
    <dbReference type="NCBI Taxonomy" id="38727"/>
    <lineage>
        <taxon>Eukaryota</taxon>
        <taxon>Viridiplantae</taxon>
        <taxon>Streptophyta</taxon>
        <taxon>Embryophyta</taxon>
        <taxon>Tracheophyta</taxon>
        <taxon>Spermatophyta</taxon>
        <taxon>Magnoliopsida</taxon>
        <taxon>Liliopsida</taxon>
        <taxon>Poales</taxon>
        <taxon>Poaceae</taxon>
        <taxon>PACMAD clade</taxon>
        <taxon>Panicoideae</taxon>
        <taxon>Panicodae</taxon>
        <taxon>Paniceae</taxon>
        <taxon>Panicinae</taxon>
        <taxon>Panicum</taxon>
        <taxon>Panicum sect. Hiantes</taxon>
    </lineage>
</organism>
<dbReference type="CDD" id="cd16074">
    <property type="entry name" value="OCRE"/>
    <property type="match status" value="1"/>
</dbReference>
<reference evidence="6" key="1">
    <citation type="submission" date="2020-05" db="EMBL/GenBank/DDBJ databases">
        <title>WGS assembly of Panicum virgatum.</title>
        <authorList>
            <person name="Lovell J.T."/>
            <person name="Jenkins J."/>
            <person name="Shu S."/>
            <person name="Juenger T.E."/>
            <person name="Schmutz J."/>
        </authorList>
    </citation>
    <scope>NUCLEOTIDE SEQUENCE</scope>
    <source>
        <strain evidence="6">AP13</strain>
    </source>
</reference>
<evidence type="ECO:0000259" key="5">
    <source>
        <dbReference type="PROSITE" id="PS50174"/>
    </source>
</evidence>
<dbReference type="EMBL" id="CM029046">
    <property type="protein sequence ID" value="KAG2586748.1"/>
    <property type="molecule type" value="Genomic_DNA"/>
</dbReference>
<name>A0A8T0RPH9_PANVG</name>
<evidence type="ECO:0000256" key="4">
    <source>
        <dbReference type="SAM" id="MobiDB-lite"/>
    </source>
</evidence>
<dbReference type="AlphaFoldDB" id="A0A8T0RPH9"/>
<dbReference type="PANTHER" id="PTHR13948">
    <property type="entry name" value="RNA-BINDING PROTEIN"/>
    <property type="match status" value="1"/>
</dbReference>
<evidence type="ECO:0000313" key="7">
    <source>
        <dbReference type="Proteomes" id="UP000823388"/>
    </source>
</evidence>
<comment type="caution">
    <text evidence="6">The sequence shown here is derived from an EMBL/GenBank/DDBJ whole genome shotgun (WGS) entry which is preliminary data.</text>
</comment>
<dbReference type="InterPro" id="IPR000467">
    <property type="entry name" value="G_patch_dom"/>
</dbReference>
<dbReference type="GO" id="GO:0003723">
    <property type="term" value="F:RNA binding"/>
    <property type="evidence" value="ECO:0007669"/>
    <property type="project" value="UniProtKB-KW"/>
</dbReference>
<dbReference type="Pfam" id="PF01585">
    <property type="entry name" value="G-patch"/>
    <property type="match status" value="1"/>
</dbReference>
<feature type="compositionally biased region" description="Basic and acidic residues" evidence="4">
    <location>
        <begin position="212"/>
        <end position="221"/>
    </location>
</feature>
<dbReference type="PANTHER" id="PTHR13948:SF38">
    <property type="entry name" value="D111_G-PATCH DOMAIN-CONTAINING PROTEIN"/>
    <property type="match status" value="1"/>
</dbReference>